<evidence type="ECO:0000256" key="1">
    <source>
        <dbReference type="ARBA" id="ARBA00022679"/>
    </source>
</evidence>
<keyword evidence="4" id="KW-0328">Glycosyltransferase</keyword>
<gene>
    <name evidence="4" type="ORF">UU74_C0023G0006</name>
</gene>
<dbReference type="GO" id="GO:0009103">
    <property type="term" value="P:lipopolysaccharide biosynthetic process"/>
    <property type="evidence" value="ECO:0007669"/>
    <property type="project" value="TreeGrafter"/>
</dbReference>
<dbReference type="EMBL" id="LCBU01000023">
    <property type="protein sequence ID" value="KKS17395.1"/>
    <property type="molecule type" value="Genomic_DNA"/>
</dbReference>
<evidence type="ECO:0000313" key="5">
    <source>
        <dbReference type="Proteomes" id="UP000033969"/>
    </source>
</evidence>
<comment type="caution">
    <text evidence="4">The sequence shown here is derived from an EMBL/GenBank/DDBJ whole genome shotgun (WGS) entry which is preliminary data.</text>
</comment>
<accession>A0A0G0WXD1</accession>
<dbReference type="SUPFAM" id="SSF53756">
    <property type="entry name" value="UDP-Glycosyltransferase/glycogen phosphorylase"/>
    <property type="match status" value="1"/>
</dbReference>
<reference evidence="4 5" key="1">
    <citation type="journal article" date="2015" name="Nature">
        <title>rRNA introns, odd ribosomes, and small enigmatic genomes across a large radiation of phyla.</title>
        <authorList>
            <person name="Brown C.T."/>
            <person name="Hug L.A."/>
            <person name="Thomas B.C."/>
            <person name="Sharon I."/>
            <person name="Castelle C.J."/>
            <person name="Singh A."/>
            <person name="Wilkins M.J."/>
            <person name="Williams K.H."/>
            <person name="Banfield J.F."/>
        </authorList>
    </citation>
    <scope>NUCLEOTIDE SEQUENCE [LARGE SCALE GENOMIC DNA]</scope>
</reference>
<sequence>MKVAVDIGPLKSGDNVRGIGVYTRELVNTLESIQKTGSNKFELYPVDYFDHQPSSVNHYDVIHFTRFNPFSISVPLKKPKNIKFVLTIYDLIPLIYPDNYPPGFRGWINWQINKFLIKRNIDAIITISETSKKDICRFIGINPDKVYVTYLAARPIFKKLEIGNWELEIKKHYGLPDRFALYVGDINYNKNLPVLIESCKIAKIPLVMVGKQILEIEKMDLNHSELGHLKNIDLSGLIRTGFVSDEDLVKIYNLATVYIQPSLYEGFGLPLMEAFATGVPSIASKTQALVEIAGDAALFADTKDTKNFAEKIKLLVSDSKLKEELIRKGLENAKKYSWQKAAEETFRVYRKISNF</sequence>
<dbReference type="InterPro" id="IPR001296">
    <property type="entry name" value="Glyco_trans_1"/>
</dbReference>
<dbReference type="PANTHER" id="PTHR46401">
    <property type="entry name" value="GLYCOSYLTRANSFERASE WBBK-RELATED"/>
    <property type="match status" value="1"/>
</dbReference>
<proteinExistence type="predicted"/>
<dbReference type="AlphaFoldDB" id="A0A0G0WXD1"/>
<dbReference type="InterPro" id="IPR028098">
    <property type="entry name" value="Glyco_trans_4-like_N"/>
</dbReference>
<feature type="domain" description="Glycosyltransferase subfamily 4-like N-terminal" evidence="3">
    <location>
        <begin position="58"/>
        <end position="150"/>
    </location>
</feature>
<dbReference type="GO" id="GO:0016757">
    <property type="term" value="F:glycosyltransferase activity"/>
    <property type="evidence" value="ECO:0007669"/>
    <property type="project" value="UniProtKB-KW"/>
</dbReference>
<dbReference type="Proteomes" id="UP000033969">
    <property type="component" value="Unassembled WGS sequence"/>
</dbReference>
<feature type="domain" description="Glycosyl transferase family 1" evidence="2">
    <location>
        <begin position="176"/>
        <end position="329"/>
    </location>
</feature>
<dbReference type="Gene3D" id="3.40.50.2000">
    <property type="entry name" value="Glycogen Phosphorylase B"/>
    <property type="match status" value="2"/>
</dbReference>
<dbReference type="CDD" id="cd03809">
    <property type="entry name" value="GT4_MtfB-like"/>
    <property type="match status" value="1"/>
</dbReference>
<dbReference type="Pfam" id="PF13439">
    <property type="entry name" value="Glyco_transf_4"/>
    <property type="match status" value="1"/>
</dbReference>
<name>A0A0G0WXD1_9BACT</name>
<dbReference type="Pfam" id="PF00534">
    <property type="entry name" value="Glycos_transf_1"/>
    <property type="match status" value="1"/>
</dbReference>
<dbReference type="PANTHER" id="PTHR46401:SF2">
    <property type="entry name" value="GLYCOSYLTRANSFERASE WBBK-RELATED"/>
    <property type="match status" value="1"/>
</dbReference>
<evidence type="ECO:0000259" key="3">
    <source>
        <dbReference type="Pfam" id="PF13439"/>
    </source>
</evidence>
<protein>
    <submittedName>
        <fullName evidence="4">Mannosyltransferase B-like protein</fullName>
    </submittedName>
</protein>
<evidence type="ECO:0000313" key="4">
    <source>
        <dbReference type="EMBL" id="KKS17395.1"/>
    </source>
</evidence>
<keyword evidence="1 4" id="KW-0808">Transferase</keyword>
<organism evidence="4 5">
    <name type="scientific">Candidatus Woesebacteria bacterium GW2011_GWA1_41_7</name>
    <dbReference type="NCBI Taxonomy" id="1618556"/>
    <lineage>
        <taxon>Bacteria</taxon>
        <taxon>Candidatus Woeseibacteriota</taxon>
    </lineage>
</organism>
<evidence type="ECO:0000259" key="2">
    <source>
        <dbReference type="Pfam" id="PF00534"/>
    </source>
</evidence>